<evidence type="ECO:0000256" key="7">
    <source>
        <dbReference type="ARBA" id="ARBA00023016"/>
    </source>
</evidence>
<evidence type="ECO:0000256" key="1">
    <source>
        <dbReference type="ARBA" id="ARBA00006620"/>
    </source>
</evidence>
<keyword evidence="5" id="KW-0378">Hydrolase</keyword>
<dbReference type="InterPro" id="IPR038570">
    <property type="entry name" value="HicA_sf"/>
</dbReference>
<evidence type="ECO:0000256" key="3">
    <source>
        <dbReference type="ARBA" id="ARBA00022722"/>
    </source>
</evidence>
<evidence type="ECO:0000313" key="9">
    <source>
        <dbReference type="Proteomes" id="UP000664288"/>
    </source>
</evidence>
<keyword evidence="7" id="KW-0346">Stress response</keyword>
<dbReference type="RefSeq" id="WP_207350098.1">
    <property type="nucleotide sequence ID" value="NZ_JAFMPY010000006.1"/>
</dbReference>
<dbReference type="SUPFAM" id="SSF54786">
    <property type="entry name" value="YcfA/nrd intein domain"/>
    <property type="match status" value="1"/>
</dbReference>
<accession>A0ABS3J1A4</accession>
<organism evidence="8 9">
    <name type="scientific">Jiella sonneratiae</name>
    <dbReference type="NCBI Taxonomy" id="2816856"/>
    <lineage>
        <taxon>Bacteria</taxon>
        <taxon>Pseudomonadati</taxon>
        <taxon>Pseudomonadota</taxon>
        <taxon>Alphaproteobacteria</taxon>
        <taxon>Hyphomicrobiales</taxon>
        <taxon>Aurantimonadaceae</taxon>
        <taxon>Jiella</taxon>
    </lineage>
</organism>
<dbReference type="Gene3D" id="3.30.920.30">
    <property type="entry name" value="Hypothetical protein"/>
    <property type="match status" value="1"/>
</dbReference>
<sequence length="88" mass="10030">MSGDPERLHDRETVLSELYRQISAILRENGCEFARQAGSHELWYSPHTRRHFSVPVETKSRHTVDAVLRQAGIRQKIDPVGLKPLSPA</sequence>
<dbReference type="Proteomes" id="UP000664288">
    <property type="component" value="Unassembled WGS sequence"/>
</dbReference>
<comment type="caution">
    <text evidence="8">The sequence shown here is derived from an EMBL/GenBank/DDBJ whole genome shotgun (WGS) entry which is preliminary data.</text>
</comment>
<dbReference type="Pfam" id="PF07927">
    <property type="entry name" value="HicA_toxin"/>
    <property type="match status" value="1"/>
</dbReference>
<evidence type="ECO:0000256" key="6">
    <source>
        <dbReference type="ARBA" id="ARBA00022884"/>
    </source>
</evidence>
<dbReference type="InterPro" id="IPR012933">
    <property type="entry name" value="HicA_mRNA_interferase"/>
</dbReference>
<comment type="similarity">
    <text evidence="1">Belongs to the HicA mRNA interferase family.</text>
</comment>
<evidence type="ECO:0000256" key="5">
    <source>
        <dbReference type="ARBA" id="ARBA00022801"/>
    </source>
</evidence>
<proteinExistence type="inferred from homology"/>
<name>A0ABS3J1A4_9HYPH</name>
<keyword evidence="6" id="KW-0694">RNA-binding</keyword>
<keyword evidence="4" id="KW-0255">Endonuclease</keyword>
<gene>
    <name evidence="8" type="ORF">J1C47_07335</name>
</gene>
<evidence type="ECO:0000313" key="8">
    <source>
        <dbReference type="EMBL" id="MBO0903452.1"/>
    </source>
</evidence>
<keyword evidence="3" id="KW-0540">Nuclease</keyword>
<protein>
    <submittedName>
        <fullName evidence="8">Type II toxin-antitoxin system HicA family toxin</fullName>
    </submittedName>
</protein>
<keyword evidence="9" id="KW-1185">Reference proteome</keyword>
<evidence type="ECO:0000256" key="4">
    <source>
        <dbReference type="ARBA" id="ARBA00022759"/>
    </source>
</evidence>
<evidence type="ECO:0000256" key="2">
    <source>
        <dbReference type="ARBA" id="ARBA00022649"/>
    </source>
</evidence>
<keyword evidence="2" id="KW-1277">Toxin-antitoxin system</keyword>
<dbReference type="EMBL" id="JAFMPY010000006">
    <property type="protein sequence ID" value="MBO0903452.1"/>
    <property type="molecule type" value="Genomic_DNA"/>
</dbReference>
<reference evidence="8 9" key="1">
    <citation type="submission" date="2021-03" db="EMBL/GenBank/DDBJ databases">
        <title>Whole genome sequence of Jiella sp. MQZ13P-4.</title>
        <authorList>
            <person name="Tuo L."/>
        </authorList>
    </citation>
    <scope>NUCLEOTIDE SEQUENCE [LARGE SCALE GENOMIC DNA]</scope>
    <source>
        <strain evidence="8 9">MQZ13P-4</strain>
    </source>
</reference>